<organism evidence="5 6">
    <name type="scientific">Prymnesium parvum</name>
    <name type="common">Toxic golden alga</name>
    <dbReference type="NCBI Taxonomy" id="97485"/>
    <lineage>
        <taxon>Eukaryota</taxon>
        <taxon>Haptista</taxon>
        <taxon>Haptophyta</taxon>
        <taxon>Prymnesiophyceae</taxon>
        <taxon>Prymnesiales</taxon>
        <taxon>Prymnesiaceae</taxon>
        <taxon>Prymnesium</taxon>
    </lineage>
</organism>
<sequence>MKRARHAVTLDVPAESAEDAAGMEALIWRTSRQLFEAGLILSPDAGHAARYLFATALAADAEARAPHDAASAEWACAFCGNLNYGGRLVCNMRKCGRTRAESARVAAAPAAPAPPPPAADSWTCAFCGNLNYGGRLVCNMRKCGRSRAEGWGRGGAPPLPWAAALPPPPMVPPPRGTMGPPPRGGVPLPPRGGMPAAGGMPPMCGGRGGAGAGSSGAEAPAPEGSWECTSCGNINFPTRTVCNRRTCKLPRPVDA</sequence>
<comment type="caution">
    <text evidence="5">The sequence shown here is derived from an EMBL/GenBank/DDBJ whole genome shotgun (WGS) entry which is preliminary data.</text>
</comment>
<dbReference type="EMBL" id="JBGBPQ010000024">
    <property type="protein sequence ID" value="KAL1499932.1"/>
    <property type="molecule type" value="Genomic_DNA"/>
</dbReference>
<evidence type="ECO:0000259" key="4">
    <source>
        <dbReference type="SMART" id="SM00547"/>
    </source>
</evidence>
<keyword evidence="6" id="KW-1185">Reference proteome</keyword>
<evidence type="ECO:0000313" key="6">
    <source>
        <dbReference type="Proteomes" id="UP001515480"/>
    </source>
</evidence>
<accession>A0AB34IL14</accession>
<dbReference type="SMART" id="SM00547">
    <property type="entry name" value="ZnF_RBZ"/>
    <property type="match status" value="3"/>
</dbReference>
<evidence type="ECO:0000256" key="3">
    <source>
        <dbReference type="ARBA" id="ARBA00022833"/>
    </source>
</evidence>
<evidence type="ECO:0000256" key="2">
    <source>
        <dbReference type="ARBA" id="ARBA00022771"/>
    </source>
</evidence>
<proteinExistence type="predicted"/>
<dbReference type="InterPro" id="IPR001876">
    <property type="entry name" value="Znf_RanBP2"/>
</dbReference>
<keyword evidence="3" id="KW-0862">Zinc</keyword>
<evidence type="ECO:0000313" key="5">
    <source>
        <dbReference type="EMBL" id="KAL1499932.1"/>
    </source>
</evidence>
<dbReference type="InterPro" id="IPR036443">
    <property type="entry name" value="Znf_RanBP2_sf"/>
</dbReference>
<dbReference type="Gene3D" id="4.10.1060.10">
    <property type="entry name" value="Zinc finger, RanBP2-type"/>
    <property type="match status" value="2"/>
</dbReference>
<dbReference type="SUPFAM" id="SSF90209">
    <property type="entry name" value="Ran binding protein zinc finger-like"/>
    <property type="match status" value="1"/>
</dbReference>
<dbReference type="GO" id="GO:0008270">
    <property type="term" value="F:zinc ion binding"/>
    <property type="evidence" value="ECO:0007669"/>
    <property type="project" value="UniProtKB-KW"/>
</dbReference>
<name>A0AB34IL14_PRYPA</name>
<feature type="domain" description="RanBP2-type" evidence="4">
    <location>
        <begin position="72"/>
        <end position="98"/>
    </location>
</feature>
<dbReference type="PANTHER" id="PTHR12999">
    <property type="entry name" value="ZINC FINGER RAN-BINDING DOMAIN-CONTAINING PROTEIN 2 ZRANB2-RELATED"/>
    <property type="match status" value="1"/>
</dbReference>
<dbReference type="PANTHER" id="PTHR12999:SF17">
    <property type="entry name" value="ZINC FINGER RAN-BINDING DOMAIN-CONTAINING PROTEIN 2"/>
    <property type="match status" value="1"/>
</dbReference>
<feature type="domain" description="RanBP2-type" evidence="4">
    <location>
        <begin position="224"/>
        <end position="250"/>
    </location>
</feature>
<gene>
    <name evidence="5" type="ORF">AB1Y20_012614</name>
</gene>
<dbReference type="Pfam" id="PF00641">
    <property type="entry name" value="Zn_ribbon_RanBP"/>
    <property type="match status" value="1"/>
</dbReference>
<keyword evidence="2" id="KW-0863">Zinc-finger</keyword>
<dbReference type="Proteomes" id="UP001515480">
    <property type="component" value="Unassembled WGS sequence"/>
</dbReference>
<protein>
    <recommendedName>
        <fullName evidence="4">RanBP2-type domain-containing protein</fullName>
    </recommendedName>
</protein>
<reference evidence="5 6" key="1">
    <citation type="journal article" date="2024" name="Science">
        <title>Giant polyketide synthase enzymes in the biosynthesis of giant marine polyether toxins.</title>
        <authorList>
            <person name="Fallon T.R."/>
            <person name="Shende V.V."/>
            <person name="Wierzbicki I.H."/>
            <person name="Pendleton A.L."/>
            <person name="Watervoot N.F."/>
            <person name="Auber R.P."/>
            <person name="Gonzalez D.J."/>
            <person name="Wisecaver J.H."/>
            <person name="Moore B.S."/>
        </authorList>
    </citation>
    <scope>NUCLEOTIDE SEQUENCE [LARGE SCALE GENOMIC DNA]</scope>
    <source>
        <strain evidence="5 6">12B1</strain>
    </source>
</reference>
<evidence type="ECO:0000256" key="1">
    <source>
        <dbReference type="ARBA" id="ARBA00022723"/>
    </source>
</evidence>
<dbReference type="AlphaFoldDB" id="A0AB34IL14"/>
<keyword evidence="1" id="KW-0479">Metal-binding</keyword>
<feature type="domain" description="RanBP2-type" evidence="4">
    <location>
        <begin position="120"/>
        <end position="146"/>
    </location>
</feature>